<gene>
    <name evidence="1" type="ORF">AFUS01_LOCUS12657</name>
</gene>
<dbReference type="Proteomes" id="UP000708208">
    <property type="component" value="Unassembled WGS sequence"/>
</dbReference>
<name>A0A8J2JTL9_9HEXA</name>
<accession>A0A8J2JTL9</accession>
<reference evidence="1" key="1">
    <citation type="submission" date="2021-06" db="EMBL/GenBank/DDBJ databases">
        <authorList>
            <person name="Hodson N. C."/>
            <person name="Mongue J. A."/>
            <person name="Jaron S. K."/>
        </authorList>
    </citation>
    <scope>NUCLEOTIDE SEQUENCE</scope>
</reference>
<sequence length="62" mass="7055">METSAELARKIQESNKALLERVTKVEEDQVTIRLDLTKHVEEINSTVKGFNTAVTAQIREEI</sequence>
<proteinExistence type="predicted"/>
<dbReference type="EMBL" id="CAJVCH010100440">
    <property type="protein sequence ID" value="CAG7723578.1"/>
    <property type="molecule type" value="Genomic_DNA"/>
</dbReference>
<keyword evidence="2" id="KW-1185">Reference proteome</keyword>
<organism evidence="1 2">
    <name type="scientific">Allacma fusca</name>
    <dbReference type="NCBI Taxonomy" id="39272"/>
    <lineage>
        <taxon>Eukaryota</taxon>
        <taxon>Metazoa</taxon>
        <taxon>Ecdysozoa</taxon>
        <taxon>Arthropoda</taxon>
        <taxon>Hexapoda</taxon>
        <taxon>Collembola</taxon>
        <taxon>Symphypleona</taxon>
        <taxon>Sminthuridae</taxon>
        <taxon>Allacma</taxon>
    </lineage>
</organism>
<evidence type="ECO:0000313" key="2">
    <source>
        <dbReference type="Proteomes" id="UP000708208"/>
    </source>
</evidence>
<feature type="non-terminal residue" evidence="1">
    <location>
        <position position="62"/>
    </location>
</feature>
<comment type="caution">
    <text evidence="1">The sequence shown here is derived from an EMBL/GenBank/DDBJ whole genome shotgun (WGS) entry which is preliminary data.</text>
</comment>
<dbReference type="AlphaFoldDB" id="A0A8J2JTL9"/>
<protein>
    <submittedName>
        <fullName evidence="1">Uncharacterized protein</fullName>
    </submittedName>
</protein>
<evidence type="ECO:0000313" key="1">
    <source>
        <dbReference type="EMBL" id="CAG7723578.1"/>
    </source>
</evidence>